<dbReference type="Pfam" id="PF01593">
    <property type="entry name" value="Amino_oxidase"/>
    <property type="match status" value="1"/>
</dbReference>
<name>A0A3R7QSR8_PENVA</name>
<reference evidence="2 3" key="1">
    <citation type="submission" date="2018-04" db="EMBL/GenBank/DDBJ databases">
        <authorList>
            <person name="Zhang X."/>
            <person name="Yuan J."/>
            <person name="Li F."/>
            <person name="Xiang J."/>
        </authorList>
    </citation>
    <scope>NUCLEOTIDE SEQUENCE [LARGE SCALE GENOMIC DNA]</scope>
    <source>
        <tissue evidence="2">Muscle</tissue>
    </source>
</reference>
<proteinExistence type="predicted"/>
<dbReference type="EMBL" id="QCYY01001606">
    <property type="protein sequence ID" value="ROT76830.1"/>
    <property type="molecule type" value="Genomic_DNA"/>
</dbReference>
<dbReference type="Gene3D" id="3.50.50.60">
    <property type="entry name" value="FAD/NAD(P)-binding domain"/>
    <property type="match status" value="2"/>
</dbReference>
<protein>
    <recommendedName>
        <fullName evidence="1">Amine oxidase domain-containing protein</fullName>
    </recommendedName>
</protein>
<reference evidence="2 3" key="2">
    <citation type="submission" date="2019-01" db="EMBL/GenBank/DDBJ databases">
        <title>The decoding of complex shrimp genome reveals the adaptation for benthos swimmer, frequently molting mechanism and breeding impact on genome.</title>
        <authorList>
            <person name="Sun Y."/>
            <person name="Gao Y."/>
            <person name="Yu Y."/>
        </authorList>
    </citation>
    <scope>NUCLEOTIDE SEQUENCE [LARGE SCALE GENOMIC DNA]</scope>
    <source>
        <tissue evidence="2">Muscle</tissue>
    </source>
</reference>
<keyword evidence="3" id="KW-1185">Reference proteome</keyword>
<accession>A0A3R7QSR8</accession>
<dbReference type="AlphaFoldDB" id="A0A3R7QSR8"/>
<organism evidence="2 3">
    <name type="scientific">Penaeus vannamei</name>
    <name type="common">Whiteleg shrimp</name>
    <name type="synonym">Litopenaeus vannamei</name>
    <dbReference type="NCBI Taxonomy" id="6689"/>
    <lineage>
        <taxon>Eukaryota</taxon>
        <taxon>Metazoa</taxon>
        <taxon>Ecdysozoa</taxon>
        <taxon>Arthropoda</taxon>
        <taxon>Crustacea</taxon>
        <taxon>Multicrustacea</taxon>
        <taxon>Malacostraca</taxon>
        <taxon>Eumalacostraca</taxon>
        <taxon>Eucarida</taxon>
        <taxon>Decapoda</taxon>
        <taxon>Dendrobranchiata</taxon>
        <taxon>Penaeoidea</taxon>
        <taxon>Penaeidae</taxon>
        <taxon>Penaeus</taxon>
    </lineage>
</organism>
<evidence type="ECO:0000313" key="3">
    <source>
        <dbReference type="Proteomes" id="UP000283509"/>
    </source>
</evidence>
<dbReference type="InterPro" id="IPR050281">
    <property type="entry name" value="Flavin_monoamine_oxidase"/>
</dbReference>
<dbReference type="GO" id="GO:0046592">
    <property type="term" value="F:polyamine oxidase activity"/>
    <property type="evidence" value="ECO:0007669"/>
    <property type="project" value="TreeGrafter"/>
</dbReference>
<dbReference type="PANTHER" id="PTHR10742">
    <property type="entry name" value="FLAVIN MONOAMINE OXIDASE"/>
    <property type="match status" value="1"/>
</dbReference>
<dbReference type="OrthoDB" id="6353658at2759"/>
<gene>
    <name evidence="2" type="ORF">C7M84_004573</name>
</gene>
<dbReference type="SUPFAM" id="SSF51905">
    <property type="entry name" value="FAD/NAD(P)-binding domain"/>
    <property type="match status" value="1"/>
</dbReference>
<dbReference type="Proteomes" id="UP000283509">
    <property type="component" value="Unassembled WGS sequence"/>
</dbReference>
<evidence type="ECO:0000313" key="2">
    <source>
        <dbReference type="EMBL" id="ROT76830.1"/>
    </source>
</evidence>
<dbReference type="PANTHER" id="PTHR10742:SF416">
    <property type="entry name" value="SPERMINE OXIDASE"/>
    <property type="match status" value="1"/>
</dbReference>
<dbReference type="InterPro" id="IPR002937">
    <property type="entry name" value="Amino_oxidase"/>
</dbReference>
<evidence type="ECO:0000259" key="1">
    <source>
        <dbReference type="Pfam" id="PF01593"/>
    </source>
</evidence>
<dbReference type="InterPro" id="IPR036188">
    <property type="entry name" value="FAD/NAD-bd_sf"/>
</dbReference>
<dbReference type="Gene3D" id="3.90.660.10">
    <property type="match status" value="1"/>
</dbReference>
<feature type="domain" description="Amine oxidase" evidence="1">
    <location>
        <begin position="18"/>
        <end position="244"/>
    </location>
</feature>
<sequence length="252" mass="28628">MFGEESTEEWKGWLHYLSKASIPDDNIRLSTPVCRIFWDEHEEGELEEGQVLIVNKDGSSLLADHVIFTASSGHLQERHRQLFSPPLPGDYVSALEGIELGVANKVQMGWDDPWWGEDPLELDIVWTEFDLPEEKSWLYDLVLVFSVHLSPHAVIEGFVTGEASEIMESLSEEQVREHFLELLRNASLMSIPEPMFFRRASLRVPLYAGTKMVLQWAGEHTSPHRFSTVDGAMGTGEREAKRLLNALRLEGV</sequence>
<comment type="caution">
    <text evidence="2">The sequence shown here is derived from an EMBL/GenBank/DDBJ whole genome shotgun (WGS) entry which is preliminary data.</text>
</comment>
<dbReference type="SUPFAM" id="SSF54373">
    <property type="entry name" value="FAD-linked reductases, C-terminal domain"/>
    <property type="match status" value="1"/>
</dbReference>